<dbReference type="EMBL" id="AMCI01000207">
    <property type="protein sequence ID" value="EJX10327.1"/>
    <property type="molecule type" value="Genomic_DNA"/>
</dbReference>
<dbReference type="InterPro" id="IPR037004">
    <property type="entry name" value="Exonuc_VII_ssu_sf"/>
</dbReference>
<dbReference type="GO" id="GO:0008855">
    <property type="term" value="F:exodeoxyribonuclease VII activity"/>
    <property type="evidence" value="ECO:0007669"/>
    <property type="project" value="InterPro"/>
</dbReference>
<evidence type="ECO:0000256" key="1">
    <source>
        <dbReference type="ARBA" id="ARBA00022490"/>
    </source>
</evidence>
<protein>
    <submittedName>
        <fullName evidence="5">Exodeoxyribonuclease VII small subunit</fullName>
    </submittedName>
</protein>
<proteinExistence type="predicted"/>
<reference evidence="5" key="1">
    <citation type="journal article" date="2012" name="PLoS ONE">
        <title>Gene sets for utilization of primary and secondary nutrition supplies in the distal gut of endangered iberian lynx.</title>
        <authorList>
            <person name="Alcaide M."/>
            <person name="Messina E."/>
            <person name="Richter M."/>
            <person name="Bargiela R."/>
            <person name="Peplies J."/>
            <person name="Huws S.A."/>
            <person name="Newbold C.J."/>
            <person name="Golyshin P.N."/>
            <person name="Simon M.A."/>
            <person name="Lopez G."/>
            <person name="Yakimov M.M."/>
            <person name="Ferrer M."/>
        </authorList>
    </citation>
    <scope>NUCLEOTIDE SEQUENCE</scope>
</reference>
<evidence type="ECO:0000256" key="2">
    <source>
        <dbReference type="ARBA" id="ARBA00022722"/>
    </source>
</evidence>
<dbReference type="NCBIfam" id="TIGR01280">
    <property type="entry name" value="xseB"/>
    <property type="match status" value="1"/>
</dbReference>
<keyword evidence="3" id="KW-0378">Hydrolase</keyword>
<keyword evidence="1" id="KW-0963">Cytoplasm</keyword>
<feature type="coiled-coil region" evidence="4">
    <location>
        <begin position="24"/>
        <end position="58"/>
    </location>
</feature>
<sequence length="68" mass="7939">MKKEKENITYEAAMQQLEIIVAGFEQGNLKIDQLSTKLKEAQELLKFCKSRLLKVEKEVNKILDNEQE</sequence>
<evidence type="ECO:0000313" key="5">
    <source>
        <dbReference type="EMBL" id="EJX10327.1"/>
    </source>
</evidence>
<keyword evidence="2" id="KW-0540">Nuclease</keyword>
<keyword evidence="4" id="KW-0175">Coiled coil</keyword>
<accession>J9GPX3</accession>
<gene>
    <name evidence="5" type="ORF">EVA_01478</name>
</gene>
<dbReference type="Gene3D" id="1.10.287.1040">
    <property type="entry name" value="Exonuclease VII, small subunit"/>
    <property type="match status" value="1"/>
</dbReference>
<dbReference type="AlphaFoldDB" id="J9GPX3"/>
<organism evidence="5">
    <name type="scientific">gut metagenome</name>
    <dbReference type="NCBI Taxonomy" id="749906"/>
    <lineage>
        <taxon>unclassified sequences</taxon>
        <taxon>metagenomes</taxon>
        <taxon>organismal metagenomes</taxon>
    </lineage>
</organism>
<evidence type="ECO:0000256" key="4">
    <source>
        <dbReference type="SAM" id="Coils"/>
    </source>
</evidence>
<dbReference type="InterPro" id="IPR003761">
    <property type="entry name" value="Exonuc_VII_S"/>
</dbReference>
<dbReference type="GO" id="GO:0009318">
    <property type="term" value="C:exodeoxyribonuclease VII complex"/>
    <property type="evidence" value="ECO:0007669"/>
    <property type="project" value="InterPro"/>
</dbReference>
<dbReference type="SUPFAM" id="SSF116842">
    <property type="entry name" value="XseB-like"/>
    <property type="match status" value="1"/>
</dbReference>
<name>J9GPX3_9ZZZZ</name>
<dbReference type="Pfam" id="PF02609">
    <property type="entry name" value="Exonuc_VII_S"/>
    <property type="match status" value="1"/>
</dbReference>
<comment type="caution">
    <text evidence="5">The sequence shown here is derived from an EMBL/GenBank/DDBJ whole genome shotgun (WGS) entry which is preliminary data.</text>
</comment>
<evidence type="ECO:0000256" key="3">
    <source>
        <dbReference type="ARBA" id="ARBA00022801"/>
    </source>
</evidence>
<dbReference type="GO" id="GO:0006308">
    <property type="term" value="P:DNA catabolic process"/>
    <property type="evidence" value="ECO:0007669"/>
    <property type="project" value="InterPro"/>
</dbReference>